<feature type="region of interest" description="Disordered" evidence="10">
    <location>
        <begin position="328"/>
        <end position="374"/>
    </location>
</feature>
<dbReference type="Gene3D" id="2.40.70.10">
    <property type="entry name" value="Acid Proteases"/>
    <property type="match status" value="1"/>
</dbReference>
<dbReference type="InterPro" id="IPR036397">
    <property type="entry name" value="RNaseH_sf"/>
</dbReference>
<dbReference type="InterPro" id="IPR041588">
    <property type="entry name" value="Integrase_H2C2"/>
</dbReference>
<keyword evidence="8" id="KW-0695">RNA-directed DNA polymerase</keyword>
<dbReference type="GO" id="GO:0004519">
    <property type="term" value="F:endonuclease activity"/>
    <property type="evidence" value="ECO:0007669"/>
    <property type="project" value="UniProtKB-KW"/>
</dbReference>
<keyword evidence="14" id="KW-1185">Reference proteome</keyword>
<evidence type="ECO:0000259" key="12">
    <source>
        <dbReference type="PROSITE" id="PS50994"/>
    </source>
</evidence>
<dbReference type="GO" id="GO:0003723">
    <property type="term" value="F:RNA binding"/>
    <property type="evidence" value="ECO:0007669"/>
    <property type="project" value="UniProtKB-KW"/>
</dbReference>
<evidence type="ECO:0000256" key="7">
    <source>
        <dbReference type="ARBA" id="ARBA00022884"/>
    </source>
</evidence>
<organism evidence="13 14">
    <name type="scientific">Candolleomyces aberdarensis</name>
    <dbReference type="NCBI Taxonomy" id="2316362"/>
    <lineage>
        <taxon>Eukaryota</taxon>
        <taxon>Fungi</taxon>
        <taxon>Dikarya</taxon>
        <taxon>Basidiomycota</taxon>
        <taxon>Agaricomycotina</taxon>
        <taxon>Agaricomycetes</taxon>
        <taxon>Agaricomycetidae</taxon>
        <taxon>Agaricales</taxon>
        <taxon>Agaricineae</taxon>
        <taxon>Psathyrellaceae</taxon>
        <taxon>Candolleomyces</taxon>
    </lineage>
</organism>
<feature type="domain" description="Integrase catalytic" evidence="12">
    <location>
        <begin position="1874"/>
        <end position="2036"/>
    </location>
</feature>
<dbReference type="Proteomes" id="UP000290288">
    <property type="component" value="Unassembled WGS sequence"/>
</dbReference>
<reference evidence="13 14" key="1">
    <citation type="submission" date="2019-01" db="EMBL/GenBank/DDBJ databases">
        <title>Draft genome sequence of Psathyrella aberdarensis IHI B618.</title>
        <authorList>
            <person name="Buettner E."/>
            <person name="Kellner H."/>
        </authorList>
    </citation>
    <scope>NUCLEOTIDE SEQUENCE [LARGE SCALE GENOMIC DNA]</scope>
    <source>
        <strain evidence="13 14">IHI B618</strain>
    </source>
</reference>
<dbReference type="InterPro" id="IPR043502">
    <property type="entry name" value="DNA/RNA_pol_sf"/>
</dbReference>
<dbReference type="PANTHER" id="PTHR37984">
    <property type="entry name" value="PROTEIN CBG26694"/>
    <property type="match status" value="1"/>
</dbReference>
<feature type="compositionally biased region" description="Basic and acidic residues" evidence="10">
    <location>
        <begin position="347"/>
        <end position="361"/>
    </location>
</feature>
<name>A0A4Q2DD00_9AGAR</name>
<dbReference type="STRING" id="2316362.A0A4Q2DD00"/>
<dbReference type="CDD" id="cd00303">
    <property type="entry name" value="retropepsin_like"/>
    <property type="match status" value="1"/>
</dbReference>
<keyword evidence="6" id="KW-0378">Hydrolase</keyword>
<dbReference type="GO" id="GO:0015074">
    <property type="term" value="P:DNA integration"/>
    <property type="evidence" value="ECO:0007669"/>
    <property type="project" value="InterPro"/>
</dbReference>
<evidence type="ECO:0000256" key="4">
    <source>
        <dbReference type="ARBA" id="ARBA00022722"/>
    </source>
</evidence>
<dbReference type="InterPro" id="IPR001878">
    <property type="entry name" value="Znf_CCHC"/>
</dbReference>
<keyword evidence="4" id="KW-0540">Nuclease</keyword>
<dbReference type="Pfam" id="PF17921">
    <property type="entry name" value="Integrase_H2C2"/>
    <property type="match status" value="1"/>
</dbReference>
<keyword evidence="5" id="KW-0255">Endonuclease</keyword>
<dbReference type="PROSITE" id="PS50158">
    <property type="entry name" value="ZF_CCHC"/>
    <property type="match status" value="1"/>
</dbReference>
<evidence type="ECO:0000313" key="13">
    <source>
        <dbReference type="EMBL" id="RXW16706.1"/>
    </source>
</evidence>
<feature type="compositionally biased region" description="Low complexity" evidence="10">
    <location>
        <begin position="808"/>
        <end position="845"/>
    </location>
</feature>
<keyword evidence="7" id="KW-0694">RNA-binding</keyword>
<dbReference type="GO" id="GO:0005634">
    <property type="term" value="C:nucleus"/>
    <property type="evidence" value="ECO:0007669"/>
    <property type="project" value="UniProtKB-ARBA"/>
</dbReference>
<dbReference type="InterPro" id="IPR041373">
    <property type="entry name" value="RT_RNaseH"/>
</dbReference>
<dbReference type="InterPro" id="IPR021109">
    <property type="entry name" value="Peptidase_aspartic_dom_sf"/>
</dbReference>
<dbReference type="Pfam" id="PF17917">
    <property type="entry name" value="RT_RNaseH"/>
    <property type="match status" value="1"/>
</dbReference>
<keyword evidence="2" id="KW-0808">Transferase</keyword>
<dbReference type="CDD" id="cd01647">
    <property type="entry name" value="RT_LTR"/>
    <property type="match status" value="1"/>
</dbReference>
<evidence type="ECO:0000256" key="8">
    <source>
        <dbReference type="ARBA" id="ARBA00022918"/>
    </source>
</evidence>
<keyword evidence="9" id="KW-0479">Metal-binding</keyword>
<dbReference type="PANTHER" id="PTHR37984:SF5">
    <property type="entry name" value="PROTEIN NYNRIN-LIKE"/>
    <property type="match status" value="1"/>
</dbReference>
<dbReference type="PROSITE" id="PS50994">
    <property type="entry name" value="INTEGRASE"/>
    <property type="match status" value="1"/>
</dbReference>
<sequence length="2207" mass="247862">MDDQLQQLITPVVSSLKEHQDKHGIESLGLETMKRIFNDYPVLHISTRRDEGADRAIDLSSRRRYRAVDVEAQEIIRDRDVLSDLSFDLKTVAGLLVGPRGDFDHSTGSGASPGGDRVKAQEFTFLDVSVLLYIDLERPYIKVSRLFLVVSTEFKRKGQPPAVWTVTGTYKSSIYVPGSDFLETHCSKAQALGQQESRNRSLLSEVYLVTHSPLNSSDFDSTTPFVPVPRPPSSNSSIQSPKVSEAGEEIFSTPLPRTPEHSPGIAAPITPRVRRIRTASFHGETPHLPFSTPVNRPFIPRTPFRATAPDPSLLDSLNLAPVISWSPNRYRKPKSDTSNEIGDDNENEKSKKMPGEEETRGTRSPSPALYKPLPGRFERRAPRWDLAPSALEEFLDEYEELCHDCGLPSDLWVESVVRYAPDTDTRLMWKALARGATEWKEYRKKIIQNTPGAGEDHRHAPADLDDLISSYRSKKIRTRAQFNEYWKKFFVISDYLVTKKRLSVEEQSKKLLEGLPDALARRVRSQLRIQYPTHHPSDPYDVDQIFQAVNFVLTALDADMDDDFDDMAYRRARTSNDANTSAPNSSAVTNRQVYDATELTKPTNQLDGLVKTFSNMMETFTNVMANNSPGGSRRPVPRGPPRSGGPRAYQGCHFCSGDGHFTRECPKFNDYVSRGLCQRDQFGRVCFLDGTMISVQNSVGKDYAERVDNWNRARQPQGPTVVSSNLLDIVYDVPSSPTVPTACAFIEEVTIDDPTPTQPADDIDIDDLPMYEAMVQEGQRKIAAARHKMQLRSNAQQKATTNDDKAKASAAAPSNTPKTTTVTNGSSDTSTSSTLPQKLPVSAPAPAPQVFAPVLTPDSFPQSQNLNPSQYHYVTPIADPKVIDTVAERSLDSSVTLTTRELLAVAPDVRKVVKDKVTTRRVAATGILDAASVNQVSTLPTAGAPHLASFPLNTNGKAMTREAETLRTIETLLDGRVKVNAILDDGSQIIGIRRDIWEKLALPLCSDCVMTMESANRSRNDSLGLLSNLPLRIGHLDFYVQAQVMDSTSYEVLLGRPFHVFAQAVLRHFSTGDAHVTLTEPNSGQVITVPTRPRLREVGVGIVEIALEPTSDGSVPVAEFESYKYKKVANRTKPVTTTLPSQFRIVRKRPEGVDPLDGMPTLPTHPGQFTPGTRYTLERMTAMNINPHGFLWTEEEKLVHELIRAFEHVFAWDESEKGMFLEDYFDPVLIAVTEHIPWILPSIPIPQGLRDRIIAIIKDKIASGVIEPSNAAYRSRWFWVLKKDGKSLRIVHDLQPLNAVSIKDSAVPPVVEPYAESFAGRACYSVFDLFVGFDQRVLHPDSRDLTTFQTPLGTFRLTRIPMGYTNSQQIQHGDITFLLQDEIPHITQPFVDDVPIRGPKTRYELPDGGYETISDNPGIRRFIWEHLTDCARILQRIGHAGGTFSGPKAQIAVPEAVIVGHLCCYEGRKPLPDRVQKVLDWPIPKDVTGIRGFMGVVGTLRMFIKDLAIHAEPLIRLVRRKIPFEFGVEQLMAMEKLKYLVKTCTAIRPIDYESQNEVILAVDSSVLAVGYILSQMGDDGLRYPSRYGSITWNETERRYSQAKIELFGLLRALKDVRIYIIGVSNLVVEVDARYIKGMINNPDIQPNATINRWIAGILLFHFKLRHVPARLHTAADGLSRREPSPLDPIADDDYDEWIDRANAFAVEILNQNRLSVSRRLTIRSTSPTTPPISPYTLVLSVSDATTSIPRSDKASKLDSRIQDVQHYLETLERPDNMSDKDFQGFIRYTFQFFFLGGKLWGKSPTGAHQLYIPPPKRLSLIQQAHDDLGHKGIFTVRSRLLARFWWPQLLDDVKWFVSTCHECQVRSSQRLHIPPTVPAPFNLFRKVYIDTMLMPRSYGYRYIVHARCSLSSYPEWRMLRSESAPAIAAFIFEEILCRWGAVEEIVTDNGTPYVAEAVELLVKRYGIHRIRISPYNSQANGVVERRHLDVREALVKAAGGDESKWPLVAPSVFWAERVTVRKATGYSPYYLAHGIEPLLPFNLAEGTFMAPPPQSVVSTEDLIAYRARMLQKRPEDLERARMTLHKARIAYAREFEDRFKSTIQNFDFQPGTLVLVRNSRLDSSIGYKTKPRYLGPMAVLRRTSGGSYVLAELDGSVSKLRFAAYRLVPYLARNIRRVPVTDLTDLSGEQLNSITHDREDPASPLDL</sequence>
<keyword evidence="9" id="KW-0862">Zinc</keyword>
<feature type="region of interest" description="Disordered" evidence="10">
    <location>
        <begin position="228"/>
        <end position="247"/>
    </location>
</feature>
<dbReference type="EMBL" id="SDEE01000409">
    <property type="protein sequence ID" value="RXW16706.1"/>
    <property type="molecule type" value="Genomic_DNA"/>
</dbReference>
<feature type="region of interest" description="Disordered" evidence="10">
    <location>
        <begin position="787"/>
        <end position="845"/>
    </location>
</feature>
<evidence type="ECO:0000256" key="2">
    <source>
        <dbReference type="ARBA" id="ARBA00022679"/>
    </source>
</evidence>
<dbReference type="InterPro" id="IPR001584">
    <property type="entry name" value="Integrase_cat-core"/>
</dbReference>
<dbReference type="InterPro" id="IPR043128">
    <property type="entry name" value="Rev_trsase/Diguanyl_cyclase"/>
</dbReference>
<evidence type="ECO:0000259" key="11">
    <source>
        <dbReference type="PROSITE" id="PS50158"/>
    </source>
</evidence>
<protein>
    <recommendedName>
        <fullName evidence="1">RNA-directed DNA polymerase</fullName>
        <ecNumber evidence="1">2.7.7.49</ecNumber>
    </recommendedName>
</protein>
<evidence type="ECO:0000256" key="1">
    <source>
        <dbReference type="ARBA" id="ARBA00012493"/>
    </source>
</evidence>
<feature type="region of interest" description="Disordered" evidence="10">
    <location>
        <begin position="624"/>
        <end position="646"/>
    </location>
</feature>
<dbReference type="GO" id="GO:0008270">
    <property type="term" value="F:zinc ion binding"/>
    <property type="evidence" value="ECO:0007669"/>
    <property type="project" value="UniProtKB-KW"/>
</dbReference>
<dbReference type="Gene3D" id="3.30.420.10">
    <property type="entry name" value="Ribonuclease H-like superfamily/Ribonuclease H"/>
    <property type="match status" value="1"/>
</dbReference>
<dbReference type="SUPFAM" id="SSF53098">
    <property type="entry name" value="Ribonuclease H-like"/>
    <property type="match status" value="1"/>
</dbReference>
<evidence type="ECO:0000256" key="3">
    <source>
        <dbReference type="ARBA" id="ARBA00022695"/>
    </source>
</evidence>
<dbReference type="Gene3D" id="3.30.70.270">
    <property type="match status" value="2"/>
</dbReference>
<feature type="domain" description="CCHC-type" evidence="11">
    <location>
        <begin position="652"/>
        <end position="667"/>
    </location>
</feature>
<proteinExistence type="predicted"/>
<dbReference type="GO" id="GO:0016787">
    <property type="term" value="F:hydrolase activity"/>
    <property type="evidence" value="ECO:0007669"/>
    <property type="project" value="UniProtKB-KW"/>
</dbReference>
<keyword evidence="9" id="KW-0863">Zinc-finger</keyword>
<dbReference type="Gene3D" id="1.10.340.70">
    <property type="match status" value="1"/>
</dbReference>
<dbReference type="GO" id="GO:0003964">
    <property type="term" value="F:RNA-directed DNA polymerase activity"/>
    <property type="evidence" value="ECO:0007669"/>
    <property type="project" value="UniProtKB-KW"/>
</dbReference>
<gene>
    <name evidence="13" type="ORF">EST38_g9147</name>
</gene>
<keyword evidence="3" id="KW-0548">Nucleotidyltransferase</keyword>
<dbReference type="OrthoDB" id="446925at2759"/>
<evidence type="ECO:0000256" key="6">
    <source>
        <dbReference type="ARBA" id="ARBA00022801"/>
    </source>
</evidence>
<dbReference type="InterPro" id="IPR050951">
    <property type="entry name" value="Retrovirus_Pol_polyprotein"/>
</dbReference>
<comment type="caution">
    <text evidence="13">The sequence shown here is derived from an EMBL/GenBank/DDBJ whole genome shotgun (WGS) entry which is preliminary data.</text>
</comment>
<dbReference type="InterPro" id="IPR012337">
    <property type="entry name" value="RNaseH-like_sf"/>
</dbReference>
<evidence type="ECO:0000313" key="14">
    <source>
        <dbReference type="Proteomes" id="UP000290288"/>
    </source>
</evidence>
<evidence type="ECO:0000256" key="10">
    <source>
        <dbReference type="SAM" id="MobiDB-lite"/>
    </source>
</evidence>
<evidence type="ECO:0000256" key="5">
    <source>
        <dbReference type="ARBA" id="ARBA00022759"/>
    </source>
</evidence>
<dbReference type="EC" id="2.7.7.49" evidence="1"/>
<dbReference type="SUPFAM" id="SSF56672">
    <property type="entry name" value="DNA/RNA polymerases"/>
    <property type="match status" value="1"/>
</dbReference>
<dbReference type="Gene3D" id="3.10.10.10">
    <property type="entry name" value="HIV Type 1 Reverse Transcriptase, subunit A, domain 1"/>
    <property type="match status" value="1"/>
</dbReference>
<evidence type="ECO:0000256" key="9">
    <source>
        <dbReference type="PROSITE-ProRule" id="PRU00047"/>
    </source>
</evidence>
<accession>A0A4Q2DD00</accession>